<dbReference type="Proteomes" id="UP000886819">
    <property type="component" value="Unassembled WGS sequence"/>
</dbReference>
<feature type="region of interest" description="Disordered" evidence="1">
    <location>
        <begin position="22"/>
        <end position="52"/>
    </location>
</feature>
<accession>A0A9D1CIN4</accession>
<evidence type="ECO:0000256" key="1">
    <source>
        <dbReference type="SAM" id="MobiDB-lite"/>
    </source>
</evidence>
<sequence>MKEIKQNARLERLRRKLAVLARLSRRHKSDVDGSYTGTPRDGGKPVQDADDL</sequence>
<proteinExistence type="predicted"/>
<protein>
    <submittedName>
        <fullName evidence="2">Uncharacterized protein</fullName>
    </submittedName>
</protein>
<organism evidence="2 3">
    <name type="scientific">Candidatus Avichristensenella intestinipullorum</name>
    <dbReference type="NCBI Taxonomy" id="2840693"/>
    <lineage>
        <taxon>Bacteria</taxon>
        <taxon>Bacillati</taxon>
        <taxon>Bacillota</taxon>
        <taxon>Clostridia</taxon>
        <taxon>Candidatus Avichristensenella</taxon>
    </lineage>
</organism>
<dbReference type="EMBL" id="DVFI01000099">
    <property type="protein sequence ID" value="HIQ63306.1"/>
    <property type="molecule type" value="Genomic_DNA"/>
</dbReference>
<evidence type="ECO:0000313" key="2">
    <source>
        <dbReference type="EMBL" id="HIQ63306.1"/>
    </source>
</evidence>
<reference evidence="2" key="1">
    <citation type="submission" date="2020-10" db="EMBL/GenBank/DDBJ databases">
        <authorList>
            <person name="Gilroy R."/>
        </authorList>
    </citation>
    <scope>NUCLEOTIDE SEQUENCE</scope>
    <source>
        <strain evidence="2">ChiHile30-977</strain>
    </source>
</reference>
<evidence type="ECO:0000313" key="3">
    <source>
        <dbReference type="Proteomes" id="UP000886819"/>
    </source>
</evidence>
<reference evidence="2" key="2">
    <citation type="journal article" date="2021" name="PeerJ">
        <title>Extensive microbial diversity within the chicken gut microbiome revealed by metagenomics and culture.</title>
        <authorList>
            <person name="Gilroy R."/>
            <person name="Ravi A."/>
            <person name="Getino M."/>
            <person name="Pursley I."/>
            <person name="Horton D.L."/>
            <person name="Alikhan N.F."/>
            <person name="Baker D."/>
            <person name="Gharbi K."/>
            <person name="Hall N."/>
            <person name="Watson M."/>
            <person name="Adriaenssens E.M."/>
            <person name="Foster-Nyarko E."/>
            <person name="Jarju S."/>
            <person name="Secka A."/>
            <person name="Antonio M."/>
            <person name="Oren A."/>
            <person name="Chaudhuri R.R."/>
            <person name="La Ragione R."/>
            <person name="Hildebrand F."/>
            <person name="Pallen M.J."/>
        </authorList>
    </citation>
    <scope>NUCLEOTIDE SEQUENCE</scope>
    <source>
        <strain evidence="2">ChiHile30-977</strain>
    </source>
</reference>
<dbReference type="AlphaFoldDB" id="A0A9D1CIN4"/>
<gene>
    <name evidence="2" type="ORF">IAA66_06930</name>
</gene>
<comment type="caution">
    <text evidence="2">The sequence shown here is derived from an EMBL/GenBank/DDBJ whole genome shotgun (WGS) entry which is preliminary data.</text>
</comment>
<name>A0A9D1CIN4_9FIRM</name>